<evidence type="ECO:0000256" key="2">
    <source>
        <dbReference type="SAM" id="Phobius"/>
    </source>
</evidence>
<feature type="transmembrane region" description="Helical" evidence="2">
    <location>
        <begin position="62"/>
        <end position="86"/>
    </location>
</feature>
<proteinExistence type="predicted"/>
<dbReference type="RefSeq" id="WP_129588041.1">
    <property type="nucleotide sequence ID" value="NZ_FXBM01000002.1"/>
</dbReference>
<organism evidence="3 4">
    <name type="scientific">Rathayibacter oskolensis</name>
    <dbReference type="NCBI Taxonomy" id="1891671"/>
    <lineage>
        <taxon>Bacteria</taxon>
        <taxon>Bacillati</taxon>
        <taxon>Actinomycetota</taxon>
        <taxon>Actinomycetes</taxon>
        <taxon>Micrococcales</taxon>
        <taxon>Microbacteriaceae</taxon>
        <taxon>Rathayibacter</taxon>
    </lineage>
</organism>
<feature type="transmembrane region" description="Helical" evidence="2">
    <location>
        <begin position="106"/>
        <end position="126"/>
    </location>
</feature>
<accession>A0A1X7PA49</accession>
<evidence type="ECO:0000313" key="4">
    <source>
        <dbReference type="Proteomes" id="UP000193711"/>
    </source>
</evidence>
<protein>
    <submittedName>
        <fullName evidence="3">Uncharacterized protein</fullName>
    </submittedName>
</protein>
<feature type="compositionally biased region" description="Low complexity" evidence="1">
    <location>
        <begin position="18"/>
        <end position="38"/>
    </location>
</feature>
<dbReference type="Proteomes" id="UP000193711">
    <property type="component" value="Unassembled WGS sequence"/>
</dbReference>
<evidence type="ECO:0000256" key="1">
    <source>
        <dbReference type="SAM" id="MobiDB-lite"/>
    </source>
</evidence>
<evidence type="ECO:0000313" key="3">
    <source>
        <dbReference type="EMBL" id="SMH47362.1"/>
    </source>
</evidence>
<dbReference type="AlphaFoldDB" id="A0A1X7PA49"/>
<feature type="region of interest" description="Disordered" evidence="1">
    <location>
        <begin position="1"/>
        <end position="48"/>
    </location>
</feature>
<gene>
    <name evidence="3" type="ORF">SAMN06295885_2959</name>
</gene>
<reference evidence="4" key="1">
    <citation type="submission" date="2017-04" db="EMBL/GenBank/DDBJ databases">
        <authorList>
            <person name="Varghese N."/>
            <person name="Submissions S."/>
        </authorList>
    </citation>
    <scope>NUCLEOTIDE SEQUENCE [LARGE SCALE GENOMIC DNA]</scope>
    <source>
        <strain evidence="4">VKM Ac-2121</strain>
    </source>
</reference>
<dbReference type="EMBL" id="FXBM01000002">
    <property type="protein sequence ID" value="SMH47362.1"/>
    <property type="molecule type" value="Genomic_DNA"/>
</dbReference>
<keyword evidence="2" id="KW-0472">Membrane</keyword>
<name>A0A1X7PA49_9MICO</name>
<sequence>MSTSSDGAPGRQAPPAPRTAGAAPTRRAARAAAPASRAAARRPARSVSAAAGSRTTGFWRRYGAGLSSIALAVITVPILFFVWYALISLGAYPGDQAVSDLLVGVLYTAIVHAMLLVGVLLGVSSVRARRREGRPPVAGWIGIVLNALVLVYWELLVSPWLVELWNRATGS</sequence>
<keyword evidence="2" id="KW-0812">Transmembrane</keyword>
<keyword evidence="4" id="KW-1185">Reference proteome</keyword>
<dbReference type="STRING" id="1891671.SAMN06295885_2959"/>
<dbReference type="OrthoDB" id="5125649at2"/>
<feature type="transmembrane region" description="Helical" evidence="2">
    <location>
        <begin position="138"/>
        <end position="162"/>
    </location>
</feature>
<keyword evidence="2" id="KW-1133">Transmembrane helix</keyword>